<name>A0A1B6JRR8_9HEMI</name>
<sequence length="166" mass="18205">MSNRPNSKSTYTSTRGAKTPLSVISKYYNKVSSKIDSPLVSGHYHGKCCTKHSSEKLLPVYAKPGIVKNQTDSKTQESQVPPGRSCQILDSKDPPATLSEKNLHLNTKFDKLSESIIGLATSSGSVGVRSLESLLTKEFQTSLGTEVNDPKYSQRSLKLFGQQRLQ</sequence>
<proteinExistence type="predicted"/>
<reference evidence="2" key="1">
    <citation type="submission" date="2015-11" db="EMBL/GenBank/DDBJ databases">
        <title>De novo transcriptome assembly of four potential Pierce s Disease insect vectors from Arizona vineyards.</title>
        <authorList>
            <person name="Tassone E.E."/>
        </authorList>
    </citation>
    <scope>NUCLEOTIDE SEQUENCE</scope>
</reference>
<evidence type="ECO:0000256" key="1">
    <source>
        <dbReference type="SAM" id="MobiDB-lite"/>
    </source>
</evidence>
<gene>
    <name evidence="2" type="ORF">g.27707</name>
</gene>
<feature type="region of interest" description="Disordered" evidence="1">
    <location>
        <begin position="64"/>
        <end position="99"/>
    </location>
</feature>
<accession>A0A1B6JRR8</accession>
<dbReference type="AlphaFoldDB" id="A0A1B6JRR8"/>
<dbReference type="EMBL" id="GECU01005825">
    <property type="protein sequence ID" value="JAT01882.1"/>
    <property type="molecule type" value="Transcribed_RNA"/>
</dbReference>
<evidence type="ECO:0000313" key="2">
    <source>
        <dbReference type="EMBL" id="JAT01882.1"/>
    </source>
</evidence>
<feature type="compositionally biased region" description="Polar residues" evidence="1">
    <location>
        <begin position="68"/>
        <end position="79"/>
    </location>
</feature>
<organism evidence="2">
    <name type="scientific">Homalodisca liturata</name>
    <dbReference type="NCBI Taxonomy" id="320908"/>
    <lineage>
        <taxon>Eukaryota</taxon>
        <taxon>Metazoa</taxon>
        <taxon>Ecdysozoa</taxon>
        <taxon>Arthropoda</taxon>
        <taxon>Hexapoda</taxon>
        <taxon>Insecta</taxon>
        <taxon>Pterygota</taxon>
        <taxon>Neoptera</taxon>
        <taxon>Paraneoptera</taxon>
        <taxon>Hemiptera</taxon>
        <taxon>Auchenorrhyncha</taxon>
        <taxon>Membracoidea</taxon>
        <taxon>Cicadellidae</taxon>
        <taxon>Cicadellinae</taxon>
        <taxon>Proconiini</taxon>
        <taxon>Homalodisca</taxon>
    </lineage>
</organism>
<protein>
    <submittedName>
        <fullName evidence="2">Uncharacterized protein</fullName>
    </submittedName>
</protein>